<dbReference type="EMBL" id="NPJF01000009">
    <property type="protein sequence ID" value="OYP57162.1"/>
    <property type="molecule type" value="Genomic_DNA"/>
</dbReference>
<evidence type="ECO:0000313" key="3">
    <source>
        <dbReference type="Proteomes" id="UP000216189"/>
    </source>
</evidence>
<dbReference type="Proteomes" id="UP000216189">
    <property type="component" value="Unassembled WGS sequence"/>
</dbReference>
<accession>A0ABX4EKD8</accession>
<evidence type="ECO:0008006" key="4">
    <source>
        <dbReference type="Google" id="ProtNLM"/>
    </source>
</evidence>
<dbReference type="PANTHER" id="PTHR46401:SF2">
    <property type="entry name" value="GLYCOSYLTRANSFERASE WBBK-RELATED"/>
    <property type="match status" value="1"/>
</dbReference>
<keyword evidence="3" id="KW-1185">Reference proteome</keyword>
<evidence type="ECO:0000313" key="2">
    <source>
        <dbReference type="EMBL" id="OYP57162.1"/>
    </source>
</evidence>
<organism evidence="2 3">
    <name type="scientific">Segatella bryantii</name>
    <name type="common">Prevotella bryantii</name>
    <dbReference type="NCBI Taxonomy" id="77095"/>
    <lineage>
        <taxon>Bacteria</taxon>
        <taxon>Pseudomonadati</taxon>
        <taxon>Bacteroidota</taxon>
        <taxon>Bacteroidia</taxon>
        <taxon>Bacteroidales</taxon>
        <taxon>Prevotellaceae</taxon>
        <taxon>Segatella</taxon>
    </lineage>
</organism>
<evidence type="ECO:0000256" key="1">
    <source>
        <dbReference type="ARBA" id="ARBA00022679"/>
    </source>
</evidence>
<dbReference type="SUPFAM" id="SSF53756">
    <property type="entry name" value="UDP-Glycosyltransferase/glycogen phosphorylase"/>
    <property type="match status" value="1"/>
</dbReference>
<name>A0ABX4EKD8_SEGBR</name>
<dbReference type="RefSeq" id="WP_094447975.1">
    <property type="nucleotide sequence ID" value="NZ_CP091802.1"/>
</dbReference>
<dbReference type="PANTHER" id="PTHR46401">
    <property type="entry name" value="GLYCOSYLTRANSFERASE WBBK-RELATED"/>
    <property type="match status" value="1"/>
</dbReference>
<dbReference type="Pfam" id="PF13692">
    <property type="entry name" value="Glyco_trans_1_4"/>
    <property type="match status" value="1"/>
</dbReference>
<gene>
    <name evidence="2" type="ORF">CIK91_01005</name>
</gene>
<comment type="caution">
    <text evidence="2">The sequence shown here is derived from an EMBL/GenBank/DDBJ whole genome shotgun (WGS) entry which is preliminary data.</text>
</comment>
<keyword evidence="1" id="KW-0808">Transferase</keyword>
<dbReference type="Gene3D" id="3.40.50.2000">
    <property type="entry name" value="Glycogen Phosphorylase B"/>
    <property type="match status" value="1"/>
</dbReference>
<protein>
    <recommendedName>
        <fullName evidence="4">Glycosyltransferase</fullName>
    </recommendedName>
</protein>
<sequence>MLKKKLLVIAGWAPYPLCYGGNQAVYNAVDALRNDLDIYYIYPGNKEEATGEIYQKLTEMWGNVKLLPYIKPSNISNRYLFLKKVYKRVCAMLLKNNIDYKLDQELKEEIESLDEGFIHHIQSTISKYRIDIVQTEFNQALTLVNALPENVKKIFVHHEIRYVRNELLLKKFGKQDSCLYRYKVNEMKTREIAHLNKYDHILTLSVDDKKKLEKEGVLVPITSSFAIVQDKYIFEEPEKDTNIVSFVGPEEHIPNKMGVEWFINSCLPLLKKEIPNVEFRIIGNWSVDTKKRYSSDASIKFMGFVDNLQDALKGTVMIVPIMIGSGIRMKILEASSMGVPFVTTSVGVEGIPYTNGIECVIADNEKDYVDGIIFNMKATNSIPLTRNAYAKYKSIYSIESLRKSRIAVYE</sequence>
<proteinExistence type="predicted"/>
<reference evidence="2 3" key="1">
    <citation type="submission" date="2017-08" db="EMBL/GenBank/DDBJ databases">
        <title>Comparative genomics of non-oral Prevotella species.</title>
        <authorList>
            <person name="Accetto T."/>
            <person name="Nograsek B."/>
            <person name="Avgustin G."/>
        </authorList>
    </citation>
    <scope>NUCLEOTIDE SEQUENCE [LARGE SCALE GENOMIC DNA]</scope>
    <source>
        <strain evidence="2 3">TC1-1</strain>
    </source>
</reference>